<keyword evidence="8" id="KW-1185">Reference proteome</keyword>
<evidence type="ECO:0000256" key="1">
    <source>
        <dbReference type="ARBA" id="ARBA00010890"/>
    </source>
</evidence>
<evidence type="ECO:0000256" key="6">
    <source>
        <dbReference type="SAM" id="Phobius"/>
    </source>
</evidence>
<dbReference type="PANTHER" id="PTHR23037:SF35">
    <property type="entry name" value="FIBRONECTIN TYPE-III DOMAIN-CONTAINING PROTEIN"/>
    <property type="match status" value="1"/>
</dbReference>
<feature type="region of interest" description="Disordered" evidence="5">
    <location>
        <begin position="203"/>
        <end position="237"/>
    </location>
</feature>
<proteinExistence type="inferred from homology"/>
<evidence type="ECO:0000259" key="7">
    <source>
        <dbReference type="PROSITE" id="PS50853"/>
    </source>
</evidence>
<dbReference type="PROSITE" id="PS50853">
    <property type="entry name" value="FN3"/>
    <property type="match status" value="1"/>
</dbReference>
<dbReference type="SMART" id="SM00060">
    <property type="entry name" value="FN3"/>
    <property type="match status" value="1"/>
</dbReference>
<keyword evidence="6" id="KW-0812">Transmembrane</keyword>
<comment type="similarity">
    <text evidence="1">Belongs to the type I cytokine receptor family. Type 3 subfamily.</text>
</comment>
<evidence type="ECO:0000313" key="9">
    <source>
        <dbReference type="RefSeq" id="XP_031432455.2"/>
    </source>
</evidence>
<gene>
    <name evidence="9" type="primary">LOC105891810</name>
</gene>
<dbReference type="KEGG" id="char:105891810"/>
<dbReference type="InterPro" id="IPR003530">
    <property type="entry name" value="Hematopoietin_rcpt_L_F3_CS"/>
</dbReference>
<dbReference type="GeneID" id="105891810"/>
<dbReference type="PROSITE" id="PS01354">
    <property type="entry name" value="HEMATOPO_REC_L_F3"/>
    <property type="match status" value="1"/>
</dbReference>
<sequence length="270" mass="30354">MSMYTARLCVTNTAGKATSPVIRFTAQNSVKPDPPVSLRASEVQGGERMLSVTWSYPASWKRGYYFLRFQLRYRPSHGEKYQTLETEDLSWTITDALPHTEYQLQLRAIEEFKLGNWSDWTTPVYACTWTESTPASDSVDSLDPLWFDEGSGSVEEIKTLSAVADDSLNTFGSVFGVFVLVIMLILLSAYVFRHRMRFASKLGKLGSTPAPGDPPAARPQPTLDEEKPLMSPVSPTPSQVTTQHHFPLVQEENSHSVHFFNMGYFLLSKE</sequence>
<accession>A0A6P8GBI1</accession>
<evidence type="ECO:0000313" key="8">
    <source>
        <dbReference type="Proteomes" id="UP000515152"/>
    </source>
</evidence>
<dbReference type="AlphaFoldDB" id="A0A6P8GBI1"/>
<dbReference type="Pfam" id="PF00041">
    <property type="entry name" value="fn3"/>
    <property type="match status" value="1"/>
</dbReference>
<dbReference type="GO" id="GO:0009897">
    <property type="term" value="C:external side of plasma membrane"/>
    <property type="evidence" value="ECO:0007669"/>
    <property type="project" value="TreeGrafter"/>
</dbReference>
<protein>
    <submittedName>
        <fullName evidence="9">Interleukin-6 receptor subunit alpha-like</fullName>
    </submittedName>
</protein>
<feature type="domain" description="Fibronectin type-III" evidence="7">
    <location>
        <begin position="34"/>
        <end position="133"/>
    </location>
</feature>
<dbReference type="PANTHER" id="PTHR23037">
    <property type="entry name" value="CYTOKINE RECEPTOR"/>
    <property type="match status" value="1"/>
</dbReference>
<dbReference type="CDD" id="cd00063">
    <property type="entry name" value="FN3"/>
    <property type="match status" value="1"/>
</dbReference>
<keyword evidence="4" id="KW-0325">Glycoprotein</keyword>
<organism evidence="8 9">
    <name type="scientific">Clupea harengus</name>
    <name type="common">Atlantic herring</name>
    <dbReference type="NCBI Taxonomy" id="7950"/>
    <lineage>
        <taxon>Eukaryota</taxon>
        <taxon>Metazoa</taxon>
        <taxon>Chordata</taxon>
        <taxon>Craniata</taxon>
        <taxon>Vertebrata</taxon>
        <taxon>Euteleostomi</taxon>
        <taxon>Actinopterygii</taxon>
        <taxon>Neopterygii</taxon>
        <taxon>Teleostei</taxon>
        <taxon>Clupei</taxon>
        <taxon>Clupeiformes</taxon>
        <taxon>Clupeoidei</taxon>
        <taxon>Clupeidae</taxon>
        <taxon>Clupea</taxon>
    </lineage>
</organism>
<keyword evidence="2" id="KW-0732">Signal</keyword>
<dbReference type="FunFam" id="2.60.40.10:FF:000136">
    <property type="entry name" value="Ciliary neurotrophic factor receptor alpha"/>
    <property type="match status" value="1"/>
</dbReference>
<keyword evidence="6" id="KW-1133">Transmembrane helix</keyword>
<keyword evidence="6" id="KW-0472">Membrane</keyword>
<evidence type="ECO:0000256" key="2">
    <source>
        <dbReference type="ARBA" id="ARBA00022729"/>
    </source>
</evidence>
<dbReference type="Proteomes" id="UP000515152">
    <property type="component" value="Chromosome 11"/>
</dbReference>
<evidence type="ECO:0000256" key="3">
    <source>
        <dbReference type="ARBA" id="ARBA00023157"/>
    </source>
</evidence>
<dbReference type="GO" id="GO:0004896">
    <property type="term" value="F:cytokine receptor activity"/>
    <property type="evidence" value="ECO:0007669"/>
    <property type="project" value="InterPro"/>
</dbReference>
<dbReference type="RefSeq" id="XP_031432455.2">
    <property type="nucleotide sequence ID" value="XM_031576595.2"/>
</dbReference>
<name>A0A6P8GBI1_CLUHA</name>
<dbReference type="OrthoDB" id="8634471at2759"/>
<feature type="transmembrane region" description="Helical" evidence="6">
    <location>
        <begin position="171"/>
        <end position="192"/>
    </location>
</feature>
<evidence type="ECO:0000256" key="4">
    <source>
        <dbReference type="ARBA" id="ARBA00023180"/>
    </source>
</evidence>
<dbReference type="InterPro" id="IPR003961">
    <property type="entry name" value="FN3_dom"/>
</dbReference>
<keyword evidence="3" id="KW-1015">Disulfide bond</keyword>
<reference evidence="9" key="1">
    <citation type="submission" date="2025-08" db="UniProtKB">
        <authorList>
            <consortium name="RefSeq"/>
        </authorList>
    </citation>
    <scope>IDENTIFICATION</scope>
</reference>
<evidence type="ECO:0000256" key="5">
    <source>
        <dbReference type="SAM" id="MobiDB-lite"/>
    </source>
</evidence>